<dbReference type="OrthoDB" id="14730at2"/>
<proteinExistence type="predicted"/>
<dbReference type="InterPro" id="IPR005180">
    <property type="entry name" value="DUF302"/>
</dbReference>
<dbReference type="RefSeq" id="WP_121012842.1">
    <property type="nucleotide sequence ID" value="NZ_RCCJ01000001.1"/>
</dbReference>
<evidence type="ECO:0000313" key="2">
    <source>
        <dbReference type="EMBL" id="RLJ71447.1"/>
    </source>
</evidence>
<dbReference type="PANTHER" id="PTHR38342">
    <property type="entry name" value="SLR5037 PROTEIN"/>
    <property type="match status" value="1"/>
</dbReference>
<accession>A0A497XR15</accession>
<reference evidence="2 3" key="1">
    <citation type="submission" date="2018-10" db="EMBL/GenBank/DDBJ databases">
        <title>Genomic Encyclopedia of Archaeal and Bacterial Type Strains, Phase II (KMG-II): from individual species to whole genera.</title>
        <authorList>
            <person name="Goeker M."/>
        </authorList>
    </citation>
    <scope>NUCLEOTIDE SEQUENCE [LARGE SCALE GENOMIC DNA]</scope>
    <source>
        <strain evidence="2 3">DSM 16510</strain>
    </source>
</reference>
<dbReference type="PANTHER" id="PTHR38342:SF1">
    <property type="entry name" value="SLR5037 PROTEIN"/>
    <property type="match status" value="1"/>
</dbReference>
<dbReference type="CDD" id="cd14797">
    <property type="entry name" value="DUF302"/>
    <property type="match status" value="1"/>
</dbReference>
<dbReference type="AlphaFoldDB" id="A0A497XR15"/>
<comment type="caution">
    <text evidence="2">The sequence shown here is derived from an EMBL/GenBank/DDBJ whole genome shotgun (WGS) entry which is preliminary data.</text>
</comment>
<sequence length="167" mass="19045">MRAILFLVGGLVAVLAFIFYVKTRLITPENMFFFTLEVKGKENQREVVEKLVKKLNEKGLNVIRTLPMSDVIHERGSKDFPNYTTVLACDIKEKKELLRKVPFMSVLIPCSVAVYEKGGKVYITSMKEVLLIRDYATELGDKDSQLIADVYQRLRIAIAEVAEGEKR</sequence>
<organism evidence="2 3">
    <name type="scientific">Hydrogenivirga caldilitoris</name>
    <dbReference type="NCBI Taxonomy" id="246264"/>
    <lineage>
        <taxon>Bacteria</taxon>
        <taxon>Pseudomonadati</taxon>
        <taxon>Aquificota</taxon>
        <taxon>Aquificia</taxon>
        <taxon>Aquificales</taxon>
        <taxon>Aquificaceae</taxon>
        <taxon>Hydrogenivirga</taxon>
    </lineage>
</organism>
<keyword evidence="3" id="KW-1185">Reference proteome</keyword>
<evidence type="ECO:0000313" key="3">
    <source>
        <dbReference type="Proteomes" id="UP000267841"/>
    </source>
</evidence>
<dbReference type="SUPFAM" id="SSF103247">
    <property type="entry name" value="TT1751-like"/>
    <property type="match status" value="1"/>
</dbReference>
<feature type="domain" description="DUF302" evidence="1">
    <location>
        <begin position="68"/>
        <end position="126"/>
    </location>
</feature>
<dbReference type="Proteomes" id="UP000267841">
    <property type="component" value="Unassembled WGS sequence"/>
</dbReference>
<dbReference type="Gene3D" id="3.30.310.70">
    <property type="entry name" value="TT1751-like domain"/>
    <property type="match status" value="1"/>
</dbReference>
<evidence type="ECO:0000259" key="1">
    <source>
        <dbReference type="Pfam" id="PF03625"/>
    </source>
</evidence>
<protein>
    <submittedName>
        <fullName evidence="2">Uncharacterized protein (DUF302 family)</fullName>
    </submittedName>
</protein>
<dbReference type="EMBL" id="RCCJ01000001">
    <property type="protein sequence ID" value="RLJ71447.1"/>
    <property type="molecule type" value="Genomic_DNA"/>
</dbReference>
<gene>
    <name evidence="2" type="ORF">BCF55_1749</name>
</gene>
<name>A0A497XR15_9AQUI</name>
<dbReference type="Pfam" id="PF03625">
    <property type="entry name" value="DUF302"/>
    <property type="match status" value="1"/>
</dbReference>
<dbReference type="InterPro" id="IPR035923">
    <property type="entry name" value="TT1751-like_sf"/>
</dbReference>